<evidence type="ECO:0000256" key="8">
    <source>
        <dbReference type="ARBA" id="ARBA00022989"/>
    </source>
</evidence>
<evidence type="ECO:0000256" key="10">
    <source>
        <dbReference type="SAM" id="Phobius"/>
    </source>
</evidence>
<dbReference type="InterPro" id="IPR027417">
    <property type="entry name" value="P-loop_NTPase"/>
</dbReference>
<dbReference type="InterPro" id="IPR036640">
    <property type="entry name" value="ABC1_TM_sf"/>
</dbReference>
<sequence length="600" mass="66829">MAPMLVYLKKLHAFAGRKLYVNLIGTMVVSTLEGIGIFLLAPMLSLIGLLDSSAGGIPFLSSAAEPLQSLSSGLQLPVVLAVFLILLLGQGLLQRHLTNLNSELEQGFIRYLRLDIYKGLLQSNWAFFLKKRKSDFIHHATTELPRVSFGVFMFLRLSTTFLFTLIQIGFALWLSAPLTIAVLLCGLALAVFSRSRVKKSRMIGQETTELMQRYVAGMTDHFNGIKDIKSNRMEKQHLTWFGALCDRLERNIVQFTRLQSASQFYYKAASSLLIACFVYFAFEVIHVQAELLLFIVLIFSRLWPKFSALQSNLEQIAQSIPAFRNLWELQQEYEAAQEPELSELPAGGSAMRAVQGFEFRDVYYRYDRNHGSYALQAVNLRIPANRMTAIVGRSGAGKSTLIDMLIGLVQPERGQVLVDGKPLAASDSFALRRAVSYVSQDPFLFHESVRDNLSIAAPDASEDRMWEALRFAAADVFVKKLPQGLDTVLGDRGVRLSGGERQRIVLARAILRKPSILILDEATSALDSEHEASIQEALERLRGSMTMIVIAHRLSTIRGADQIVVLDNGTIVQRGGYTQLSGDQDGLFGRLLAYQARASV</sequence>
<feature type="domain" description="ABC transporter" evidence="11">
    <location>
        <begin position="357"/>
        <end position="593"/>
    </location>
</feature>
<dbReference type="GO" id="GO:0008234">
    <property type="term" value="F:cysteine-type peptidase activity"/>
    <property type="evidence" value="ECO:0007669"/>
    <property type="project" value="UniProtKB-KW"/>
</dbReference>
<dbReference type="EMBL" id="JACJVP010000025">
    <property type="protein sequence ID" value="MBB6672264.1"/>
    <property type="molecule type" value="Genomic_DNA"/>
</dbReference>
<dbReference type="Proteomes" id="UP000547209">
    <property type="component" value="Unassembled WGS sequence"/>
</dbReference>
<evidence type="ECO:0000256" key="3">
    <source>
        <dbReference type="ARBA" id="ARBA00022475"/>
    </source>
</evidence>
<gene>
    <name evidence="13" type="ORF">H7C19_16405</name>
</gene>
<dbReference type="SUPFAM" id="SSF52540">
    <property type="entry name" value="P-loop containing nucleoside triphosphate hydrolases"/>
    <property type="match status" value="1"/>
</dbReference>
<keyword evidence="6" id="KW-0378">Hydrolase</keyword>
<keyword evidence="9 10" id="KW-0472">Membrane</keyword>
<dbReference type="AlphaFoldDB" id="A0A7X0VH46"/>
<evidence type="ECO:0000256" key="6">
    <source>
        <dbReference type="ARBA" id="ARBA00022807"/>
    </source>
</evidence>
<feature type="transmembrane region" description="Helical" evidence="10">
    <location>
        <begin position="70"/>
        <end position="89"/>
    </location>
</feature>
<name>A0A7X0VH46_9BACL</name>
<dbReference type="InterPro" id="IPR039421">
    <property type="entry name" value="Type_1_exporter"/>
</dbReference>
<dbReference type="GO" id="GO:0034040">
    <property type="term" value="F:ATPase-coupled lipid transmembrane transporter activity"/>
    <property type="evidence" value="ECO:0007669"/>
    <property type="project" value="TreeGrafter"/>
</dbReference>
<dbReference type="GO" id="GO:0016887">
    <property type="term" value="F:ATP hydrolysis activity"/>
    <property type="evidence" value="ECO:0007669"/>
    <property type="project" value="InterPro"/>
</dbReference>
<dbReference type="PROSITE" id="PS00211">
    <property type="entry name" value="ABC_TRANSPORTER_1"/>
    <property type="match status" value="1"/>
</dbReference>
<evidence type="ECO:0000256" key="4">
    <source>
        <dbReference type="ARBA" id="ARBA00022692"/>
    </source>
</evidence>
<feature type="transmembrane region" description="Helical" evidence="10">
    <location>
        <begin position="264"/>
        <end position="282"/>
    </location>
</feature>
<keyword evidence="8 10" id="KW-1133">Transmembrane helix</keyword>
<feature type="transmembrane region" description="Helical" evidence="10">
    <location>
        <begin position="147"/>
        <end position="166"/>
    </location>
</feature>
<feature type="domain" description="ABC transmembrane type-1" evidence="12">
    <location>
        <begin position="23"/>
        <end position="318"/>
    </location>
</feature>
<organism evidence="13 14">
    <name type="scientific">Cohnella nanjingensis</name>
    <dbReference type="NCBI Taxonomy" id="1387779"/>
    <lineage>
        <taxon>Bacteria</taxon>
        <taxon>Bacillati</taxon>
        <taxon>Bacillota</taxon>
        <taxon>Bacilli</taxon>
        <taxon>Bacillales</taxon>
        <taxon>Paenibacillaceae</taxon>
        <taxon>Cohnella</taxon>
    </lineage>
</organism>
<dbReference type="InterPro" id="IPR017871">
    <property type="entry name" value="ABC_transporter-like_CS"/>
</dbReference>
<feature type="transmembrane region" description="Helical" evidence="10">
    <location>
        <begin position="20"/>
        <end position="50"/>
    </location>
</feature>
<evidence type="ECO:0000259" key="11">
    <source>
        <dbReference type="PROSITE" id="PS50893"/>
    </source>
</evidence>
<keyword evidence="5" id="KW-0547">Nucleotide-binding</keyword>
<evidence type="ECO:0000256" key="5">
    <source>
        <dbReference type="ARBA" id="ARBA00022741"/>
    </source>
</evidence>
<keyword evidence="6" id="KW-0788">Thiol protease</keyword>
<accession>A0A7X0VH46</accession>
<dbReference type="PANTHER" id="PTHR24221">
    <property type="entry name" value="ATP-BINDING CASSETTE SUB-FAMILY B"/>
    <property type="match status" value="1"/>
</dbReference>
<evidence type="ECO:0000256" key="7">
    <source>
        <dbReference type="ARBA" id="ARBA00022840"/>
    </source>
</evidence>
<evidence type="ECO:0000259" key="12">
    <source>
        <dbReference type="PROSITE" id="PS50929"/>
    </source>
</evidence>
<dbReference type="GO" id="GO:0005886">
    <property type="term" value="C:plasma membrane"/>
    <property type="evidence" value="ECO:0007669"/>
    <property type="project" value="UniProtKB-SubCell"/>
</dbReference>
<protein>
    <submittedName>
        <fullName evidence="13">ABC transporter ATP-binding protein</fullName>
    </submittedName>
</protein>
<keyword evidence="3" id="KW-1003">Cell membrane</keyword>
<keyword evidence="7 13" id="KW-0067">ATP-binding</keyword>
<dbReference type="SUPFAM" id="SSF90123">
    <property type="entry name" value="ABC transporter transmembrane region"/>
    <property type="match status" value="1"/>
</dbReference>
<dbReference type="SMART" id="SM00382">
    <property type="entry name" value="AAA"/>
    <property type="match status" value="1"/>
</dbReference>
<dbReference type="InterPro" id="IPR011527">
    <property type="entry name" value="ABC1_TM_dom"/>
</dbReference>
<dbReference type="Pfam" id="PF00005">
    <property type="entry name" value="ABC_tran"/>
    <property type="match status" value="1"/>
</dbReference>
<dbReference type="RefSeq" id="WP_185143766.1">
    <property type="nucleotide sequence ID" value="NZ_JACJVP010000025.1"/>
</dbReference>
<keyword evidence="6" id="KW-0645">Protease</keyword>
<dbReference type="PROSITE" id="PS50893">
    <property type="entry name" value="ABC_TRANSPORTER_2"/>
    <property type="match status" value="1"/>
</dbReference>
<keyword evidence="2" id="KW-0813">Transport</keyword>
<evidence type="ECO:0000313" key="13">
    <source>
        <dbReference type="EMBL" id="MBB6672264.1"/>
    </source>
</evidence>
<dbReference type="PROSITE" id="PS50929">
    <property type="entry name" value="ABC_TM1F"/>
    <property type="match status" value="1"/>
</dbReference>
<evidence type="ECO:0000256" key="2">
    <source>
        <dbReference type="ARBA" id="ARBA00022448"/>
    </source>
</evidence>
<dbReference type="Pfam" id="PF00664">
    <property type="entry name" value="ABC_membrane"/>
    <property type="match status" value="1"/>
</dbReference>
<evidence type="ECO:0000313" key="14">
    <source>
        <dbReference type="Proteomes" id="UP000547209"/>
    </source>
</evidence>
<keyword evidence="14" id="KW-1185">Reference proteome</keyword>
<dbReference type="GO" id="GO:0140359">
    <property type="term" value="F:ABC-type transporter activity"/>
    <property type="evidence" value="ECO:0007669"/>
    <property type="project" value="InterPro"/>
</dbReference>
<dbReference type="InterPro" id="IPR003593">
    <property type="entry name" value="AAA+_ATPase"/>
</dbReference>
<dbReference type="GO" id="GO:0005524">
    <property type="term" value="F:ATP binding"/>
    <property type="evidence" value="ECO:0007669"/>
    <property type="project" value="UniProtKB-KW"/>
</dbReference>
<dbReference type="Gene3D" id="1.20.1560.10">
    <property type="entry name" value="ABC transporter type 1, transmembrane domain"/>
    <property type="match status" value="1"/>
</dbReference>
<reference evidence="13 14" key="1">
    <citation type="submission" date="2020-08" db="EMBL/GenBank/DDBJ databases">
        <title>Cohnella phylogeny.</title>
        <authorList>
            <person name="Dunlap C."/>
        </authorList>
    </citation>
    <scope>NUCLEOTIDE SEQUENCE [LARGE SCALE GENOMIC DNA]</scope>
    <source>
        <strain evidence="13 14">DSM 28246</strain>
    </source>
</reference>
<dbReference type="Gene3D" id="3.40.50.300">
    <property type="entry name" value="P-loop containing nucleotide triphosphate hydrolases"/>
    <property type="match status" value="1"/>
</dbReference>
<keyword evidence="4 10" id="KW-0812">Transmembrane</keyword>
<dbReference type="FunFam" id="3.40.50.300:FF:000299">
    <property type="entry name" value="ABC transporter ATP-binding protein/permease"/>
    <property type="match status" value="1"/>
</dbReference>
<dbReference type="InterPro" id="IPR003439">
    <property type="entry name" value="ABC_transporter-like_ATP-bd"/>
</dbReference>
<evidence type="ECO:0000256" key="9">
    <source>
        <dbReference type="ARBA" id="ARBA00023136"/>
    </source>
</evidence>
<proteinExistence type="predicted"/>
<feature type="transmembrane region" description="Helical" evidence="10">
    <location>
        <begin position="172"/>
        <end position="192"/>
    </location>
</feature>
<dbReference type="PANTHER" id="PTHR24221:SF654">
    <property type="entry name" value="ATP-BINDING CASSETTE SUB-FAMILY B MEMBER 6"/>
    <property type="match status" value="1"/>
</dbReference>
<comment type="caution">
    <text evidence="13">The sequence shown here is derived from an EMBL/GenBank/DDBJ whole genome shotgun (WGS) entry which is preliminary data.</text>
</comment>
<comment type="subcellular location">
    <subcellularLocation>
        <location evidence="1">Cell membrane</location>
        <topology evidence="1">Multi-pass membrane protein</topology>
    </subcellularLocation>
</comment>
<evidence type="ECO:0000256" key="1">
    <source>
        <dbReference type="ARBA" id="ARBA00004651"/>
    </source>
</evidence>